<name>A0A7D5G6J9_9CAUD</name>
<accession>A0A7D5G6J9</accession>
<organism evidence="1">
    <name type="scientific">Escherichia virus LS3</name>
    <dbReference type="NCBI Taxonomy" id="2743777"/>
    <lineage>
        <taxon>Viruses</taxon>
        <taxon>Duplodnaviria</taxon>
        <taxon>Heunggongvirae</taxon>
        <taxon>Uroviricota</taxon>
        <taxon>Caudoviricetes</taxon>
        <taxon>Autographivirales</taxon>
        <taxon>Autotranscriptaviridae</taxon>
        <taxon>Studiervirinae</taxon>
        <taxon>Kayfunavirus</taxon>
        <taxon>Kayfunavirus LS3</taxon>
    </lineage>
</organism>
<gene>
    <name evidence="1" type="ORF">LS3_54</name>
</gene>
<proteinExistence type="predicted"/>
<protein>
    <submittedName>
        <fullName evidence="1">Uncharacterized protein</fullName>
    </submittedName>
</protein>
<reference evidence="1" key="1">
    <citation type="submission" date="2019-09" db="EMBL/GenBank/DDBJ databases">
        <authorList>
            <person name="Kumar P."/>
            <person name="Meghvansi M.K."/>
            <person name="Kamboj D.V."/>
        </authorList>
    </citation>
    <scope>NUCLEOTIDE SEQUENCE [LARGE SCALE GENOMIC DNA]</scope>
</reference>
<sequence length="44" mass="4812">MQTLCKTLGGRLEFLPKACTDGRRVILIIIPPIQIVKTIDTGGM</sequence>
<dbReference type="EMBL" id="MN518893">
    <property type="protein sequence ID" value="QLF86384.1"/>
    <property type="molecule type" value="Genomic_DNA"/>
</dbReference>
<evidence type="ECO:0000313" key="1">
    <source>
        <dbReference type="EMBL" id="QLF86384.1"/>
    </source>
</evidence>